<keyword evidence="1" id="KW-0812">Transmembrane</keyword>
<dbReference type="AlphaFoldDB" id="A0AAP0EQ16"/>
<evidence type="ECO:0000313" key="2">
    <source>
        <dbReference type="EMBL" id="KAK9097309.1"/>
    </source>
</evidence>
<evidence type="ECO:0000256" key="1">
    <source>
        <dbReference type="SAM" id="Phobius"/>
    </source>
</evidence>
<organism evidence="2 3">
    <name type="scientific">Stephania japonica</name>
    <dbReference type="NCBI Taxonomy" id="461633"/>
    <lineage>
        <taxon>Eukaryota</taxon>
        <taxon>Viridiplantae</taxon>
        <taxon>Streptophyta</taxon>
        <taxon>Embryophyta</taxon>
        <taxon>Tracheophyta</taxon>
        <taxon>Spermatophyta</taxon>
        <taxon>Magnoliopsida</taxon>
        <taxon>Ranunculales</taxon>
        <taxon>Menispermaceae</taxon>
        <taxon>Menispermoideae</taxon>
        <taxon>Cissampelideae</taxon>
        <taxon>Stephania</taxon>
    </lineage>
</organism>
<feature type="transmembrane region" description="Helical" evidence="1">
    <location>
        <begin position="16"/>
        <end position="35"/>
    </location>
</feature>
<gene>
    <name evidence="2" type="ORF">Sjap_022806</name>
</gene>
<keyword evidence="1" id="KW-1133">Transmembrane helix</keyword>
<protein>
    <submittedName>
        <fullName evidence="2">Uncharacterized protein</fullName>
    </submittedName>
</protein>
<accession>A0AAP0EQ16</accession>
<evidence type="ECO:0000313" key="3">
    <source>
        <dbReference type="Proteomes" id="UP001417504"/>
    </source>
</evidence>
<dbReference type="Proteomes" id="UP001417504">
    <property type="component" value="Unassembled WGS sequence"/>
</dbReference>
<sequence>MAKIGGKIIHEDRKNLLLVHFTFILMRIHSFMVPVDMQILLLQVSPQSVAWQVWISHPLLLLIKIVGCSTLELLIILLVPYHFFLPTHQCQMCIFDSQT</sequence>
<keyword evidence="1" id="KW-0472">Membrane</keyword>
<feature type="transmembrane region" description="Helical" evidence="1">
    <location>
        <begin position="55"/>
        <end position="79"/>
    </location>
</feature>
<keyword evidence="3" id="KW-1185">Reference proteome</keyword>
<comment type="caution">
    <text evidence="2">The sequence shown here is derived from an EMBL/GenBank/DDBJ whole genome shotgun (WGS) entry which is preliminary data.</text>
</comment>
<reference evidence="2 3" key="1">
    <citation type="submission" date="2024-01" db="EMBL/GenBank/DDBJ databases">
        <title>Genome assemblies of Stephania.</title>
        <authorList>
            <person name="Yang L."/>
        </authorList>
    </citation>
    <scope>NUCLEOTIDE SEQUENCE [LARGE SCALE GENOMIC DNA]</scope>
    <source>
        <strain evidence="2">QJT</strain>
        <tissue evidence="2">Leaf</tissue>
    </source>
</reference>
<name>A0AAP0EQ16_9MAGN</name>
<dbReference type="EMBL" id="JBBNAE010000009">
    <property type="protein sequence ID" value="KAK9097309.1"/>
    <property type="molecule type" value="Genomic_DNA"/>
</dbReference>
<proteinExistence type="predicted"/>